<dbReference type="Proteomes" id="UP000615755">
    <property type="component" value="Unassembled WGS sequence"/>
</dbReference>
<dbReference type="Gene3D" id="3.30.70.1440">
    <property type="entry name" value="Multidrug efflux transporter AcrB pore domain"/>
    <property type="match status" value="1"/>
</dbReference>
<feature type="transmembrane region" description="Helical" evidence="1">
    <location>
        <begin position="355"/>
        <end position="378"/>
    </location>
</feature>
<dbReference type="Gene3D" id="1.20.1640.10">
    <property type="entry name" value="Multidrug efflux transporter AcrB transmembrane domain"/>
    <property type="match status" value="2"/>
</dbReference>
<feature type="transmembrane region" description="Helical" evidence="1">
    <location>
        <begin position="427"/>
        <end position="447"/>
    </location>
</feature>
<feature type="transmembrane region" description="Helical" evidence="1">
    <location>
        <begin position="384"/>
        <end position="406"/>
    </location>
</feature>
<feature type="transmembrane region" description="Helical" evidence="1">
    <location>
        <begin position="948"/>
        <end position="965"/>
    </location>
</feature>
<dbReference type="InterPro" id="IPR001036">
    <property type="entry name" value="Acrflvin-R"/>
</dbReference>
<dbReference type="SUPFAM" id="SSF82714">
    <property type="entry name" value="Multidrug efflux transporter AcrB TolC docking domain, DN and DC subdomains"/>
    <property type="match status" value="2"/>
</dbReference>
<keyword evidence="1" id="KW-0472">Membrane</keyword>
<dbReference type="Gene3D" id="3.30.70.1430">
    <property type="entry name" value="Multidrug efflux transporter AcrB pore domain"/>
    <property type="match status" value="2"/>
</dbReference>
<keyword evidence="1" id="KW-0812">Transmembrane</keyword>
<evidence type="ECO:0000313" key="2">
    <source>
        <dbReference type="EMBL" id="MBE0366414.1"/>
    </source>
</evidence>
<comment type="caution">
    <text evidence="2">The sequence shown here is derived from an EMBL/GenBank/DDBJ whole genome shotgun (WGS) entry which is preliminary data.</text>
</comment>
<dbReference type="InterPro" id="IPR027463">
    <property type="entry name" value="AcrB_DN_DC_subdom"/>
</dbReference>
<dbReference type="RefSeq" id="WP_192505955.1">
    <property type="nucleotide sequence ID" value="NZ_AQGV01000009.1"/>
</dbReference>
<keyword evidence="1" id="KW-1133">Transmembrane helix</keyword>
<feature type="transmembrane region" description="Helical" evidence="1">
    <location>
        <begin position="872"/>
        <end position="893"/>
    </location>
</feature>
<feature type="transmembrane region" description="Helical" evidence="1">
    <location>
        <begin position="847"/>
        <end position="865"/>
    </location>
</feature>
<reference evidence="2 3" key="1">
    <citation type="submission" date="2015-03" db="EMBL/GenBank/DDBJ databases">
        <title>Genome sequence of Pseudoalteromonas aurantia.</title>
        <authorList>
            <person name="Xie B.-B."/>
            <person name="Rong J.-C."/>
            <person name="Qin Q.-L."/>
            <person name="Zhang Y.-Z."/>
        </authorList>
    </citation>
    <scope>NUCLEOTIDE SEQUENCE [LARGE SCALE GENOMIC DNA]</scope>
    <source>
        <strain evidence="2 3">208</strain>
    </source>
</reference>
<accession>A0ABR9E604</accession>
<feature type="transmembrane region" description="Helical" evidence="1">
    <location>
        <begin position="899"/>
        <end position="920"/>
    </location>
</feature>
<dbReference type="PANTHER" id="PTHR32063">
    <property type="match status" value="1"/>
</dbReference>
<dbReference type="Gene3D" id="3.30.70.1320">
    <property type="entry name" value="Multidrug efflux transporter AcrB pore domain like"/>
    <property type="match status" value="1"/>
</dbReference>
<feature type="transmembrane region" description="Helical" evidence="1">
    <location>
        <begin position="980"/>
        <end position="1003"/>
    </location>
</feature>
<gene>
    <name evidence="2" type="ORF">PAUR_a3418</name>
</gene>
<feature type="transmembrane region" description="Helical" evidence="1">
    <location>
        <begin position="459"/>
        <end position="486"/>
    </location>
</feature>
<feature type="transmembrane region" description="Helical" evidence="1">
    <location>
        <begin position="12"/>
        <end position="33"/>
    </location>
</feature>
<proteinExistence type="predicted"/>
<sequence>MFVEYFVKKPAATFSIFVILMIAGLFSIGKLPLRLFPETTMYSVNVSAFYPGASSDVMDSRVTSILQESIEKTADIDYISSMSAMGYASVTVHLRLGADYQHVFVNVLQQVKSAVGLPVDLEPPTVQLIEPERAPDFALAFYSAQMHSAQTSEYLTRIIKPKLESIDGVSWARVLGDRYTARIWFKPKLLLAHNMSVTDVLDALHQHNIQPTAGSLKNSNIHFNIDVNTAATSIDELANIQLSDTKQGVVRLSDVAKVELGSADSNRRSIYKGVNSTVVSVKFDPRHNPIEAAEQIKRTLKELSNQFPYDLQADVIVDSSEYIAGSLEEVIHTMLLSLLIVFIMLYVCTGNIQSVVIPIVTIPLSLLSIAIVLLLLGYSLNSLTLLAMVLAIGIVVDDAIVVYENILMRLEASEPLYSAVVDGTTEILKPIIAVTATFSIIYVPIMFVGGVIEELFTEFAVTLAGSVIISGFIAVMLTPTLCLLLVKEQQRSNGVSRLLEANFTYLKKGYQYMLTGAVRHYRWLILVWVLACGVAFYLPSKVVKETAPAEDQGMLIVFGSVQSSKSNLYVNGYMNELERVLRSIDEVENFNYITGNPTHNQFVSYVRLKSWYERQRTSTQIQQELSAKLKSITGLRAIAISPSYLPDSTGLPFQIVVKHKEQDYKSLDRITDALLSQLRRSGQFAFVFKDLKYESAYYEIKIDKEMARRLEVDTDELATTLSLLYSDRHVQMATFGTNSYQVVPMVEPKHQFNIDNDLLNTHVRSKNGELIPLSSFARVELQVRPSAIKTFQGRNAVMISGVLLPHTSMEQALRLSEQALANINPFDVDLDYAGETRQLIQQQDQTVLTFGLGIMSVFLVLIFLYGRGSDPLIILLSSTPLSLFGCFTYLYVTGQSLNIFTQIAVLTVLGLIGKHGILIVKQAEVFRAQQLVDHKVAITQAAVMRFRAIFMTTLSMVLGALPLYFSSGPGAVGREQMGGVIIWGMAFGTVLTLIILPAIYLGINGLRMRLTNEKQCEVTLGHSHTTKSGTRN</sequence>
<dbReference type="SUPFAM" id="SSF82693">
    <property type="entry name" value="Multidrug efflux transporter AcrB pore domain, PN1, PN2, PC1 and PC2 subdomains"/>
    <property type="match status" value="4"/>
</dbReference>
<dbReference type="Pfam" id="PF00873">
    <property type="entry name" value="ACR_tran"/>
    <property type="match status" value="1"/>
</dbReference>
<dbReference type="Gene3D" id="3.30.2090.10">
    <property type="entry name" value="Multidrug efflux transporter AcrB TolC docking domain, DN and DC subdomains"/>
    <property type="match status" value="2"/>
</dbReference>
<dbReference type="PRINTS" id="PR00702">
    <property type="entry name" value="ACRIFLAVINRP"/>
</dbReference>
<evidence type="ECO:0000313" key="3">
    <source>
        <dbReference type="Proteomes" id="UP000615755"/>
    </source>
</evidence>
<keyword evidence="3" id="KW-1185">Reference proteome</keyword>
<dbReference type="PANTHER" id="PTHR32063:SF23">
    <property type="entry name" value="HAE1 FAMILY EFFLLUX PUMP PERMEASE COMPONENT"/>
    <property type="match status" value="1"/>
</dbReference>
<name>A0ABR9E604_9GAMM</name>
<protein>
    <submittedName>
        <fullName evidence="2">Uncharacterized protein</fullName>
    </submittedName>
</protein>
<feature type="transmembrane region" description="Helical" evidence="1">
    <location>
        <begin position="521"/>
        <end position="538"/>
    </location>
</feature>
<feature type="transmembrane region" description="Helical" evidence="1">
    <location>
        <begin position="330"/>
        <end position="348"/>
    </location>
</feature>
<organism evidence="2 3">
    <name type="scientific">Pseudoalteromonas aurantia 208</name>
    <dbReference type="NCBI Taxonomy" id="1314867"/>
    <lineage>
        <taxon>Bacteria</taxon>
        <taxon>Pseudomonadati</taxon>
        <taxon>Pseudomonadota</taxon>
        <taxon>Gammaproteobacteria</taxon>
        <taxon>Alteromonadales</taxon>
        <taxon>Pseudoalteromonadaceae</taxon>
        <taxon>Pseudoalteromonas</taxon>
    </lineage>
</organism>
<evidence type="ECO:0000256" key="1">
    <source>
        <dbReference type="SAM" id="Phobius"/>
    </source>
</evidence>
<dbReference type="EMBL" id="AQGV01000009">
    <property type="protein sequence ID" value="MBE0366414.1"/>
    <property type="molecule type" value="Genomic_DNA"/>
</dbReference>
<dbReference type="SUPFAM" id="SSF82866">
    <property type="entry name" value="Multidrug efflux transporter AcrB transmembrane domain"/>
    <property type="match status" value="2"/>
</dbReference>